<dbReference type="EMBL" id="JBDFQZ010000005">
    <property type="protein sequence ID" value="KAK9725581.1"/>
    <property type="molecule type" value="Genomic_DNA"/>
</dbReference>
<organism evidence="1 2">
    <name type="scientific">Saponaria officinalis</name>
    <name type="common">Common soapwort</name>
    <name type="synonym">Lychnis saponaria</name>
    <dbReference type="NCBI Taxonomy" id="3572"/>
    <lineage>
        <taxon>Eukaryota</taxon>
        <taxon>Viridiplantae</taxon>
        <taxon>Streptophyta</taxon>
        <taxon>Embryophyta</taxon>
        <taxon>Tracheophyta</taxon>
        <taxon>Spermatophyta</taxon>
        <taxon>Magnoliopsida</taxon>
        <taxon>eudicotyledons</taxon>
        <taxon>Gunneridae</taxon>
        <taxon>Pentapetalae</taxon>
        <taxon>Caryophyllales</taxon>
        <taxon>Caryophyllaceae</taxon>
        <taxon>Caryophylleae</taxon>
        <taxon>Saponaria</taxon>
    </lineage>
</organism>
<dbReference type="SFLD" id="SFLDS00003">
    <property type="entry name" value="Haloacid_Dehalogenase"/>
    <property type="match status" value="1"/>
</dbReference>
<dbReference type="FunFam" id="3.40.50.1000:FF:000113">
    <property type="entry name" value="Putative haloacid dehalogenase-like hydrolase"/>
    <property type="match status" value="1"/>
</dbReference>
<evidence type="ECO:0008006" key="3">
    <source>
        <dbReference type="Google" id="ProtNLM"/>
    </source>
</evidence>
<dbReference type="SFLD" id="SFLDG01129">
    <property type="entry name" value="C1.5:_HAD__Beta-PGM__Phosphata"/>
    <property type="match status" value="1"/>
</dbReference>
<accession>A0AAW1KSY2</accession>
<dbReference type="Gene3D" id="3.40.50.1000">
    <property type="entry name" value="HAD superfamily/HAD-like"/>
    <property type="match status" value="1"/>
</dbReference>
<dbReference type="NCBIfam" id="TIGR01549">
    <property type="entry name" value="HAD-SF-IA-v1"/>
    <property type="match status" value="1"/>
</dbReference>
<reference evidence="1 2" key="1">
    <citation type="submission" date="2024-03" db="EMBL/GenBank/DDBJ databases">
        <title>WGS assembly of Saponaria officinalis var. Norfolk2.</title>
        <authorList>
            <person name="Jenkins J."/>
            <person name="Shu S."/>
            <person name="Grimwood J."/>
            <person name="Barry K."/>
            <person name="Goodstein D."/>
            <person name="Schmutz J."/>
            <person name="Leebens-Mack J."/>
            <person name="Osbourn A."/>
        </authorList>
    </citation>
    <scope>NUCLEOTIDE SEQUENCE [LARGE SCALE GENOMIC DNA]</scope>
    <source>
        <strain evidence="2">cv. Norfolk2</strain>
        <strain evidence="1">JIC</strain>
        <tissue evidence="1">Leaf</tissue>
    </source>
</reference>
<keyword evidence="2" id="KW-1185">Reference proteome</keyword>
<dbReference type="AlphaFoldDB" id="A0AAW1KSY2"/>
<dbReference type="PANTHER" id="PTHR43885">
    <property type="entry name" value="HALOACID DEHALOGENASE-LIKE HYDROLASE"/>
    <property type="match status" value="1"/>
</dbReference>
<dbReference type="InterPro" id="IPR006439">
    <property type="entry name" value="HAD-SF_hydro_IA"/>
</dbReference>
<dbReference type="InterPro" id="IPR023214">
    <property type="entry name" value="HAD_sf"/>
</dbReference>
<dbReference type="FunFam" id="1.10.260.80:FF:000001">
    <property type="entry name" value="Haloacid dehalogenase-like hydrolase domain-containing protein"/>
    <property type="match status" value="1"/>
</dbReference>
<dbReference type="Gene3D" id="1.10.260.80">
    <property type="match status" value="1"/>
</dbReference>
<proteinExistence type="predicted"/>
<dbReference type="EMBL" id="JBDFQZ010000005">
    <property type="protein sequence ID" value="KAK9725580.1"/>
    <property type="molecule type" value="Genomic_DNA"/>
</dbReference>
<comment type="caution">
    <text evidence="1">The sequence shown here is derived from an EMBL/GenBank/DDBJ whole genome shotgun (WGS) entry which is preliminary data.</text>
</comment>
<evidence type="ECO:0000313" key="2">
    <source>
        <dbReference type="Proteomes" id="UP001443914"/>
    </source>
</evidence>
<dbReference type="InterPro" id="IPR036412">
    <property type="entry name" value="HAD-like_sf"/>
</dbReference>
<dbReference type="SUPFAM" id="SSF56784">
    <property type="entry name" value="HAD-like"/>
    <property type="match status" value="1"/>
</dbReference>
<dbReference type="Pfam" id="PF00702">
    <property type="entry name" value="Hydrolase"/>
    <property type="match status" value="1"/>
</dbReference>
<dbReference type="PANTHER" id="PTHR43885:SF1">
    <property type="entry name" value="SUPERFAMILY HYDROLASE, PUTATIVE (AFU_ORTHOLOGUE AFUA_4G13290)-RELATED"/>
    <property type="match status" value="1"/>
</dbReference>
<protein>
    <recommendedName>
        <fullName evidence="3">Haloacid dehalogenase-like hydrolase domain-containing protein At2g33255</fullName>
    </recommendedName>
</protein>
<dbReference type="CDD" id="cd01427">
    <property type="entry name" value="HAD_like"/>
    <property type="match status" value="1"/>
</dbReference>
<gene>
    <name evidence="1" type="ORF">RND81_05G154600</name>
</gene>
<evidence type="ECO:0000313" key="1">
    <source>
        <dbReference type="EMBL" id="KAK9725581.1"/>
    </source>
</evidence>
<dbReference type="Proteomes" id="UP001443914">
    <property type="component" value="Unassembled WGS sequence"/>
</dbReference>
<sequence>MLPLLPLTRPLLFKLPPKMSHHHLTAVPSTTAAAQKPRLRGVIFDMDGTLTVPVIDFPAMYKAVLGEDEYLSIKAQNPSGIDILHHIENWSSPLQQKAYQIIADFERQGIDRLQVMPGAAELCGFLDSKKIRRGLITRNIKDSVDVFHQRFGMTFSPALSREFRPCKPDPAPLLHICSSWEVQPDEVIMVGDSLKDDIPCGKRAGAYTCLLDETGRYDSPEYASVEHKPDFTVSSLKEVLSLLEAYFDLRP</sequence>
<name>A0AAW1KSY2_SAPOF</name>
<dbReference type="GO" id="GO:0009507">
    <property type="term" value="C:chloroplast"/>
    <property type="evidence" value="ECO:0007669"/>
    <property type="project" value="TreeGrafter"/>
</dbReference>